<dbReference type="EMBL" id="JAHRIP010056699">
    <property type="protein sequence ID" value="MEQ2302334.1"/>
    <property type="molecule type" value="Genomic_DNA"/>
</dbReference>
<name>A0ABV0Z807_9TELE</name>
<dbReference type="Proteomes" id="UP001469553">
    <property type="component" value="Unassembled WGS sequence"/>
</dbReference>
<keyword evidence="2" id="KW-1185">Reference proteome</keyword>
<evidence type="ECO:0000313" key="2">
    <source>
        <dbReference type="Proteomes" id="UP001469553"/>
    </source>
</evidence>
<comment type="caution">
    <text evidence="1">The sequence shown here is derived from an EMBL/GenBank/DDBJ whole genome shotgun (WGS) entry which is preliminary data.</text>
</comment>
<evidence type="ECO:0000313" key="1">
    <source>
        <dbReference type="EMBL" id="MEQ2302334.1"/>
    </source>
</evidence>
<reference evidence="1 2" key="1">
    <citation type="submission" date="2021-06" db="EMBL/GenBank/DDBJ databases">
        <authorList>
            <person name="Palmer J.M."/>
        </authorList>
    </citation>
    <scope>NUCLEOTIDE SEQUENCE [LARGE SCALE GENOMIC DNA]</scope>
    <source>
        <strain evidence="1 2">AS_MEX2019</strain>
        <tissue evidence="1">Muscle</tissue>
    </source>
</reference>
<proteinExistence type="predicted"/>
<gene>
    <name evidence="1" type="ORF">AMECASPLE_005790</name>
</gene>
<accession>A0ABV0Z807</accession>
<organism evidence="1 2">
    <name type="scientific">Ameca splendens</name>
    <dbReference type="NCBI Taxonomy" id="208324"/>
    <lineage>
        <taxon>Eukaryota</taxon>
        <taxon>Metazoa</taxon>
        <taxon>Chordata</taxon>
        <taxon>Craniata</taxon>
        <taxon>Vertebrata</taxon>
        <taxon>Euteleostomi</taxon>
        <taxon>Actinopterygii</taxon>
        <taxon>Neopterygii</taxon>
        <taxon>Teleostei</taxon>
        <taxon>Neoteleostei</taxon>
        <taxon>Acanthomorphata</taxon>
        <taxon>Ovalentaria</taxon>
        <taxon>Atherinomorphae</taxon>
        <taxon>Cyprinodontiformes</taxon>
        <taxon>Goodeidae</taxon>
        <taxon>Ameca</taxon>
    </lineage>
</organism>
<protein>
    <submittedName>
        <fullName evidence="1">Uncharacterized protein</fullName>
    </submittedName>
</protein>
<sequence>MSSRWCGLHCEFSRIRANAVKIHSKCKDMTSSVSRVVTEAEFKMLLLISASFLAATCFAKMTPTGQDKCICLQNPVLIILANMLLTWCQGCKTGQVI</sequence>